<organism evidence="1 2">
    <name type="scientific">Mucilaginibacter segetis</name>
    <dbReference type="NCBI Taxonomy" id="2793071"/>
    <lineage>
        <taxon>Bacteria</taxon>
        <taxon>Pseudomonadati</taxon>
        <taxon>Bacteroidota</taxon>
        <taxon>Sphingobacteriia</taxon>
        <taxon>Sphingobacteriales</taxon>
        <taxon>Sphingobacteriaceae</taxon>
        <taxon>Mucilaginibacter</taxon>
    </lineage>
</organism>
<accession>A0A934PUP0</accession>
<evidence type="ECO:0000313" key="1">
    <source>
        <dbReference type="EMBL" id="MBK0381169.1"/>
    </source>
</evidence>
<dbReference type="RefSeq" id="WP_200067718.1">
    <property type="nucleotide sequence ID" value="NZ_JAEHFW010000004.1"/>
</dbReference>
<reference evidence="1" key="1">
    <citation type="submission" date="2020-12" db="EMBL/GenBank/DDBJ databases">
        <title>Bacterial novel species Mucilaginibacter sp. SD-g isolated from soil.</title>
        <authorList>
            <person name="Jung H.-Y."/>
        </authorList>
    </citation>
    <scope>NUCLEOTIDE SEQUENCE</scope>
    <source>
        <strain evidence="1">SD-g</strain>
    </source>
</reference>
<evidence type="ECO:0000313" key="2">
    <source>
        <dbReference type="Proteomes" id="UP000613193"/>
    </source>
</evidence>
<proteinExistence type="predicted"/>
<protein>
    <submittedName>
        <fullName evidence="1">Uncharacterized protein</fullName>
    </submittedName>
</protein>
<keyword evidence="2" id="KW-1185">Reference proteome</keyword>
<dbReference type="EMBL" id="JAEHFW010000004">
    <property type="protein sequence ID" value="MBK0381169.1"/>
    <property type="molecule type" value="Genomic_DNA"/>
</dbReference>
<comment type="caution">
    <text evidence="1">The sequence shown here is derived from an EMBL/GenBank/DDBJ whole genome shotgun (WGS) entry which is preliminary data.</text>
</comment>
<gene>
    <name evidence="1" type="ORF">I5M19_17740</name>
</gene>
<sequence>MPFAAAVLGGFSAKNTDCIAYRRFFALWFAAEASRVPKQKNDFLIFLKLNKRVMPRLNAAERRITR</sequence>
<dbReference type="Proteomes" id="UP000613193">
    <property type="component" value="Unassembled WGS sequence"/>
</dbReference>
<name>A0A934PUP0_9SPHI</name>
<dbReference type="AlphaFoldDB" id="A0A934PUP0"/>